<evidence type="ECO:0000313" key="3">
    <source>
        <dbReference type="Proteomes" id="UP000230750"/>
    </source>
</evidence>
<dbReference type="Pfam" id="PF08315">
    <property type="entry name" value="cwf18"/>
    <property type="match status" value="1"/>
</dbReference>
<dbReference type="OrthoDB" id="10261348at2759"/>
<name>A0A2G8LAU3_STIJA</name>
<feature type="compositionally biased region" description="Basic residues" evidence="1">
    <location>
        <begin position="12"/>
        <end position="25"/>
    </location>
</feature>
<feature type="compositionally biased region" description="Basic and acidic residues" evidence="1">
    <location>
        <begin position="26"/>
        <end position="37"/>
    </location>
</feature>
<dbReference type="STRING" id="307972.A0A2G8LAU3"/>
<accession>A0A2G8LAU3</accession>
<comment type="caution">
    <text evidence="2">The sequence shown here is derived from an EMBL/GenBank/DDBJ whole genome shotgun (WGS) entry which is preliminary data.</text>
</comment>
<evidence type="ECO:0000256" key="1">
    <source>
        <dbReference type="SAM" id="MobiDB-lite"/>
    </source>
</evidence>
<dbReference type="Proteomes" id="UP000230750">
    <property type="component" value="Unassembled WGS sequence"/>
</dbReference>
<dbReference type="EMBL" id="MRZV01000144">
    <property type="protein sequence ID" value="PIK57377.1"/>
    <property type="molecule type" value="Genomic_DNA"/>
</dbReference>
<dbReference type="AlphaFoldDB" id="A0A2G8LAU3"/>
<gene>
    <name evidence="2" type="ORF">BSL78_05704</name>
</gene>
<organism evidence="2 3">
    <name type="scientific">Stichopus japonicus</name>
    <name type="common">Sea cucumber</name>
    <dbReference type="NCBI Taxonomy" id="307972"/>
    <lineage>
        <taxon>Eukaryota</taxon>
        <taxon>Metazoa</taxon>
        <taxon>Echinodermata</taxon>
        <taxon>Eleutherozoa</taxon>
        <taxon>Echinozoa</taxon>
        <taxon>Holothuroidea</taxon>
        <taxon>Aspidochirotacea</taxon>
        <taxon>Aspidochirotida</taxon>
        <taxon>Stichopodidae</taxon>
        <taxon>Apostichopus</taxon>
    </lineage>
</organism>
<dbReference type="PANTHER" id="PTHR31551">
    <property type="entry name" value="PRE-MRNA-SPLICING FACTOR CWF18"/>
    <property type="match status" value="1"/>
</dbReference>
<dbReference type="GO" id="GO:0005684">
    <property type="term" value="C:U2-type spliceosomal complex"/>
    <property type="evidence" value="ECO:0007669"/>
    <property type="project" value="TreeGrafter"/>
</dbReference>
<dbReference type="GO" id="GO:0071014">
    <property type="term" value="C:post-mRNA release spliceosomal complex"/>
    <property type="evidence" value="ECO:0007669"/>
    <property type="project" value="TreeGrafter"/>
</dbReference>
<protein>
    <submittedName>
        <fullName evidence="2">Putative coiled-coil domain-containing protein</fullName>
    </submittedName>
</protein>
<keyword evidence="3" id="KW-1185">Reference proteome</keyword>
<dbReference type="PANTHER" id="PTHR31551:SF1">
    <property type="entry name" value="COILED-COIL DOMAIN-CONTAINING PROTEIN 12"/>
    <property type="match status" value="1"/>
</dbReference>
<dbReference type="InterPro" id="IPR013169">
    <property type="entry name" value="mRNA_splic_Cwf18-like"/>
</dbReference>
<reference evidence="2 3" key="1">
    <citation type="journal article" date="2017" name="PLoS Biol.">
        <title>The sea cucumber genome provides insights into morphological evolution and visceral regeneration.</title>
        <authorList>
            <person name="Zhang X."/>
            <person name="Sun L."/>
            <person name="Yuan J."/>
            <person name="Sun Y."/>
            <person name="Gao Y."/>
            <person name="Zhang L."/>
            <person name="Li S."/>
            <person name="Dai H."/>
            <person name="Hamel J.F."/>
            <person name="Liu C."/>
            <person name="Yu Y."/>
            <person name="Liu S."/>
            <person name="Lin W."/>
            <person name="Guo K."/>
            <person name="Jin S."/>
            <person name="Xu P."/>
            <person name="Storey K.B."/>
            <person name="Huan P."/>
            <person name="Zhang T."/>
            <person name="Zhou Y."/>
            <person name="Zhang J."/>
            <person name="Lin C."/>
            <person name="Li X."/>
            <person name="Xing L."/>
            <person name="Huo D."/>
            <person name="Sun M."/>
            <person name="Wang L."/>
            <person name="Mercier A."/>
            <person name="Li F."/>
            <person name="Yang H."/>
            <person name="Xiang J."/>
        </authorList>
    </citation>
    <scope>NUCLEOTIDE SEQUENCE [LARGE SCALE GENOMIC DNA]</scope>
    <source>
        <strain evidence="2">Shaxun</strain>
        <tissue evidence="2">Muscle</tissue>
    </source>
</reference>
<feature type="region of interest" description="Disordered" evidence="1">
    <location>
        <begin position="1"/>
        <end position="59"/>
    </location>
</feature>
<proteinExistence type="predicted"/>
<evidence type="ECO:0000313" key="2">
    <source>
        <dbReference type="EMBL" id="PIK57377.1"/>
    </source>
</evidence>
<sequence length="171" mass="19275">MDNVGALEEAARKRKERLQALKRKQNNREDEPHDGPETKVQSLDDTAEEETSAGSKKAAIFKNYIPEDESLQEKVQPNVELAQVEEHIQEQLQAAKPEPVVEEIDLNNLAPRKPDWDLKRDVAKKLAKLDKRTQRAIAELIRDRLQSGEADLVTAVQASSEAAQQDDEDSD</sequence>